<organism evidence="2 3">
    <name type="scientific">Psychrobacter aestuarii</name>
    <dbReference type="NCBI Taxonomy" id="556327"/>
    <lineage>
        <taxon>Bacteria</taxon>
        <taxon>Pseudomonadati</taxon>
        <taxon>Pseudomonadota</taxon>
        <taxon>Gammaproteobacteria</taxon>
        <taxon>Moraxellales</taxon>
        <taxon>Moraxellaceae</taxon>
        <taxon>Psychrobacter</taxon>
    </lineage>
</organism>
<evidence type="ECO:0000313" key="2">
    <source>
        <dbReference type="EMBL" id="GAA0319217.1"/>
    </source>
</evidence>
<evidence type="ECO:0000259" key="1">
    <source>
        <dbReference type="PROSITE" id="PS51301"/>
    </source>
</evidence>
<reference evidence="2 3" key="1">
    <citation type="journal article" date="2019" name="Int. J. Syst. Evol. Microbiol.">
        <title>The Global Catalogue of Microorganisms (GCM) 10K type strain sequencing project: providing services to taxonomists for standard genome sequencing and annotation.</title>
        <authorList>
            <consortium name="The Broad Institute Genomics Platform"/>
            <consortium name="The Broad Institute Genome Sequencing Center for Infectious Disease"/>
            <person name="Wu L."/>
            <person name="Ma J."/>
        </authorList>
    </citation>
    <scope>NUCLEOTIDE SEQUENCE [LARGE SCALE GENOMIC DNA]</scope>
    <source>
        <strain evidence="2 3">JCM 16343</strain>
    </source>
</reference>
<evidence type="ECO:0000313" key="3">
    <source>
        <dbReference type="Proteomes" id="UP001501787"/>
    </source>
</evidence>
<proteinExistence type="predicted"/>
<sequence>MSSLTIYTPQITILDYDINMIDGLYSLNDVHKESGGESKHQPSFFVRNQEVVDLTEEIKHSANLQSAQVLLKVNGGRKRGTYACKELVYRYAMWISPKFALIVIRTFDALVTRTDAKQREALVTACDKLAIGNTLRSDVYKTVAQHFGYEKVTEIPVPLLPEAVAFVYEAILARQKPVATMDDETIANNRMWKDIGFAKTEQVCWMTSDLTNLLAQVSQKVNDIKRAHSTIFDSFNEQRWYGLTQEQIEQVKKNSRRFL</sequence>
<dbReference type="Proteomes" id="UP001501787">
    <property type="component" value="Unassembled WGS sequence"/>
</dbReference>
<feature type="domain" description="KilA-N" evidence="1">
    <location>
        <begin position="1"/>
        <end position="110"/>
    </location>
</feature>
<gene>
    <name evidence="2" type="ORF">GCM10009129_16050</name>
</gene>
<dbReference type="PROSITE" id="PS51301">
    <property type="entry name" value="KILA_N"/>
    <property type="match status" value="1"/>
</dbReference>
<dbReference type="InterPro" id="IPR017880">
    <property type="entry name" value="KilA_N"/>
</dbReference>
<dbReference type="InterPro" id="IPR018004">
    <property type="entry name" value="KilA/APSES_HTH"/>
</dbReference>
<dbReference type="Pfam" id="PF04383">
    <property type="entry name" value="KilA-N"/>
    <property type="match status" value="1"/>
</dbReference>
<dbReference type="RefSeq" id="WP_201505403.1">
    <property type="nucleotide sequence ID" value="NZ_BAAAFR010000005.1"/>
</dbReference>
<dbReference type="SMART" id="SM01252">
    <property type="entry name" value="KilA-N"/>
    <property type="match status" value="1"/>
</dbReference>
<accession>A0ABN0VWQ6</accession>
<protein>
    <recommendedName>
        <fullName evidence="1">KilA-N domain-containing protein</fullName>
    </recommendedName>
</protein>
<keyword evidence="3" id="KW-1185">Reference proteome</keyword>
<dbReference type="EMBL" id="BAAAFR010000005">
    <property type="protein sequence ID" value="GAA0319217.1"/>
    <property type="molecule type" value="Genomic_DNA"/>
</dbReference>
<comment type="caution">
    <text evidence="2">The sequence shown here is derived from an EMBL/GenBank/DDBJ whole genome shotgun (WGS) entry which is preliminary data.</text>
</comment>
<name>A0ABN0VWQ6_9GAMM</name>